<evidence type="ECO:0000313" key="4">
    <source>
        <dbReference type="Proteomes" id="UP000663823"/>
    </source>
</evidence>
<dbReference type="Proteomes" id="UP000663823">
    <property type="component" value="Unassembled WGS sequence"/>
</dbReference>
<feature type="compositionally biased region" description="Basic and acidic residues" evidence="1">
    <location>
        <begin position="62"/>
        <end position="79"/>
    </location>
</feature>
<dbReference type="InterPro" id="IPR021777">
    <property type="entry name" value="SANBR_BTB"/>
</dbReference>
<dbReference type="Pfam" id="PF11822">
    <property type="entry name" value="BTB_SANBR"/>
    <property type="match status" value="1"/>
</dbReference>
<comment type="caution">
    <text evidence="3">The sequence shown here is derived from an EMBL/GenBank/DDBJ whole genome shotgun (WGS) entry which is preliminary data.</text>
</comment>
<reference evidence="3" key="1">
    <citation type="submission" date="2021-02" db="EMBL/GenBank/DDBJ databases">
        <authorList>
            <person name="Nowell W R."/>
        </authorList>
    </citation>
    <scope>NUCLEOTIDE SEQUENCE</scope>
</reference>
<dbReference type="InterPro" id="IPR045902">
    <property type="entry name" value="SANBR-like"/>
</dbReference>
<dbReference type="PANTHER" id="PTHR20946:SF0">
    <property type="entry name" value="SANT AND BTB DOMAIN REGULATOR OF CLASS SWITCH RECOMBINATION"/>
    <property type="match status" value="1"/>
</dbReference>
<evidence type="ECO:0000256" key="1">
    <source>
        <dbReference type="SAM" id="MobiDB-lite"/>
    </source>
</evidence>
<evidence type="ECO:0000259" key="2">
    <source>
        <dbReference type="Pfam" id="PF11822"/>
    </source>
</evidence>
<organism evidence="3 4">
    <name type="scientific">Rotaria sordida</name>
    <dbReference type="NCBI Taxonomy" id="392033"/>
    <lineage>
        <taxon>Eukaryota</taxon>
        <taxon>Metazoa</taxon>
        <taxon>Spiralia</taxon>
        <taxon>Gnathifera</taxon>
        <taxon>Rotifera</taxon>
        <taxon>Eurotatoria</taxon>
        <taxon>Bdelloidea</taxon>
        <taxon>Philodinida</taxon>
        <taxon>Philodinidae</taxon>
        <taxon>Rotaria</taxon>
    </lineage>
</organism>
<feature type="domain" description="SANT and BTB" evidence="2">
    <location>
        <begin position="85"/>
        <end position="179"/>
    </location>
</feature>
<dbReference type="PANTHER" id="PTHR20946">
    <property type="entry name" value="SANT AND BTB DOMAIN REGULATOR OF CLASS SWITCH RECOMBINATION"/>
    <property type="match status" value="1"/>
</dbReference>
<sequence>MQSFLIDVLLSAYLTERSKSIDISRLKLPSIIQPQNALLSLETIYLSIQQSSSSNHNNDQTQQREDSENDERIGGKENNESSQISITVCDEAKILQRQFSCNRSLLIREMRYFADYLKDEPDQVEEVDISVHCDLDIFQWLMSFVNRSSSSKEPELEPRIAVSILISSAFLKMDKLVFQSLDYIHIHMNEILATNCNVSCISDPLFRQLSKLFENPYEIELIHDRKNKIRGKLFECNLEQLLNDNKIIRCQHCLTIMTIEQMENLPCLTDRLILRSNGKFYFQHKIDLKFDINLWIKEIHIRGENSWRNTFWIVWLHTHGDQCARCNSYFRFIDFSTCPYHPLSSITDGKHDCCSQLIGTFDIFQSNIRETGCQRREHICQKQNYLSEIYENLDKIELVKHHPQFRISRINPNYTNEMISKVIEQSIYGSSNTEIKKQSIHAQWTSLIDAQPYGSDVKFSWDATKSTRWNQDTQREDEHRRFDEMLRYMQSIQQNTKIPNNRTLKENTSSSFISPGGIYCRIENEWRTRQNSSLSNTTTTAITTTMNKNRHRITVK</sequence>
<evidence type="ECO:0000313" key="3">
    <source>
        <dbReference type="EMBL" id="CAF3588328.1"/>
    </source>
</evidence>
<accession>A0A818MDY6</accession>
<protein>
    <recommendedName>
        <fullName evidence="2">SANT and BTB domain-containing protein</fullName>
    </recommendedName>
</protein>
<proteinExistence type="predicted"/>
<feature type="compositionally biased region" description="Low complexity" evidence="1">
    <location>
        <begin position="52"/>
        <end position="61"/>
    </location>
</feature>
<dbReference type="AlphaFoldDB" id="A0A818MDY6"/>
<feature type="region of interest" description="Disordered" evidence="1">
    <location>
        <begin position="52"/>
        <end position="80"/>
    </location>
</feature>
<gene>
    <name evidence="3" type="ORF">OTI717_LOCUS6173</name>
</gene>
<name>A0A818MDY6_9BILA</name>
<dbReference type="EMBL" id="CAJOAX010000424">
    <property type="protein sequence ID" value="CAF3588328.1"/>
    <property type="molecule type" value="Genomic_DNA"/>
</dbReference>